<protein>
    <recommendedName>
        <fullName evidence="4">VanZ-like domain-containing protein</fullName>
    </recommendedName>
</protein>
<evidence type="ECO:0000313" key="2">
    <source>
        <dbReference type="EMBL" id="APW59746.1"/>
    </source>
</evidence>
<name>A0A1U7CLG1_9BACT</name>
<dbReference type="KEGG" id="pbor:BSF38_01200"/>
<sequence length="132" mass="14657">MRWWLTAAVFWTLLIMAVCWLPMPMFPIGTGGEHPKRFPHLDKAVHAGIFVVFGLLWLRVIPGPRRFLVVVAAGAALAAITECGQNLPIIGRDGELADGLFDVLGVFLAYPLATFLFRRVRDKQPVVSMTRA</sequence>
<feature type="transmembrane region" description="Helical" evidence="1">
    <location>
        <begin position="99"/>
        <end position="117"/>
    </location>
</feature>
<dbReference type="AlphaFoldDB" id="A0A1U7CLG1"/>
<dbReference type="OrthoDB" id="1524985at2"/>
<feature type="transmembrane region" description="Helical" evidence="1">
    <location>
        <begin position="43"/>
        <end position="60"/>
    </location>
</feature>
<keyword evidence="1" id="KW-0812">Transmembrane</keyword>
<organism evidence="2 3">
    <name type="scientific">Paludisphaera borealis</name>
    <dbReference type="NCBI Taxonomy" id="1387353"/>
    <lineage>
        <taxon>Bacteria</taxon>
        <taxon>Pseudomonadati</taxon>
        <taxon>Planctomycetota</taxon>
        <taxon>Planctomycetia</taxon>
        <taxon>Isosphaerales</taxon>
        <taxon>Isosphaeraceae</taxon>
        <taxon>Paludisphaera</taxon>
    </lineage>
</organism>
<proteinExistence type="predicted"/>
<evidence type="ECO:0000256" key="1">
    <source>
        <dbReference type="SAM" id="Phobius"/>
    </source>
</evidence>
<evidence type="ECO:0000313" key="3">
    <source>
        <dbReference type="Proteomes" id="UP000186309"/>
    </source>
</evidence>
<keyword evidence="1" id="KW-0472">Membrane</keyword>
<keyword evidence="1" id="KW-1133">Transmembrane helix</keyword>
<dbReference type="EMBL" id="CP019082">
    <property type="protein sequence ID" value="APW59746.1"/>
    <property type="molecule type" value="Genomic_DNA"/>
</dbReference>
<reference evidence="3" key="1">
    <citation type="submission" date="2016-12" db="EMBL/GenBank/DDBJ databases">
        <title>Comparative genomics of four Isosphaeraceae planctomycetes: a common pool of plasmids and glycoside hydrolase genes.</title>
        <authorList>
            <person name="Ivanova A."/>
        </authorList>
    </citation>
    <scope>NUCLEOTIDE SEQUENCE [LARGE SCALE GENOMIC DNA]</scope>
    <source>
        <strain evidence="3">PX4</strain>
    </source>
</reference>
<evidence type="ECO:0008006" key="4">
    <source>
        <dbReference type="Google" id="ProtNLM"/>
    </source>
</evidence>
<accession>A0A1U7CLG1</accession>
<gene>
    <name evidence="2" type="ORF">BSF38_01200</name>
</gene>
<dbReference type="Proteomes" id="UP000186309">
    <property type="component" value="Chromosome"/>
</dbReference>
<keyword evidence="3" id="KW-1185">Reference proteome</keyword>
<feature type="transmembrane region" description="Helical" evidence="1">
    <location>
        <begin position="67"/>
        <end position="87"/>
    </location>
</feature>
<dbReference type="RefSeq" id="WP_145951990.1">
    <property type="nucleotide sequence ID" value="NZ_CP019082.1"/>
</dbReference>